<evidence type="ECO:0000313" key="9">
    <source>
        <dbReference type="EMBL" id="MFC0391795.1"/>
    </source>
</evidence>
<dbReference type="Proteomes" id="UP001589818">
    <property type="component" value="Unassembled WGS sequence"/>
</dbReference>
<sequence length="292" mass="32975">MNARLKSQLISYSFILPYMLIAVVFAFLPFLIVIMLSFYQGTLLDLNNLKFVGLDNFKKVFMNADLYLSAFYNSLFYAIVIIPVGQITALTLALLIRRKSRTNAIFETVFFSPIIISMTAAGVILAYVLDKMGPLNYLLALFGIPEINWFGDKIMSKLGVGILEIWKGATFYTFIYIAALRNIPADYLDAAKIDGVTWWQEIWHILLPLIKNAILLGVVMTTIFMFQIYDSIYILTGGGPLRGSESIAFLIYRVTLLDDQIGLGAALSILFLLFVLLISFIQMKLLKSETEY</sequence>
<evidence type="ECO:0000259" key="8">
    <source>
        <dbReference type="PROSITE" id="PS50928"/>
    </source>
</evidence>
<dbReference type="Pfam" id="PF00528">
    <property type="entry name" value="BPD_transp_1"/>
    <property type="match status" value="1"/>
</dbReference>
<dbReference type="InterPro" id="IPR035906">
    <property type="entry name" value="MetI-like_sf"/>
</dbReference>
<keyword evidence="3" id="KW-1003">Cell membrane</keyword>
<organism evidence="9 10">
    <name type="scientific">Paenibacillus mendelii</name>
    <dbReference type="NCBI Taxonomy" id="206163"/>
    <lineage>
        <taxon>Bacteria</taxon>
        <taxon>Bacillati</taxon>
        <taxon>Bacillota</taxon>
        <taxon>Bacilli</taxon>
        <taxon>Bacillales</taxon>
        <taxon>Paenibacillaceae</taxon>
        <taxon>Paenibacillus</taxon>
    </lineage>
</organism>
<keyword evidence="4 7" id="KW-0812">Transmembrane</keyword>
<dbReference type="InterPro" id="IPR051393">
    <property type="entry name" value="ABC_transporter_permease"/>
</dbReference>
<dbReference type="SUPFAM" id="SSF161098">
    <property type="entry name" value="MetI-like"/>
    <property type="match status" value="1"/>
</dbReference>
<comment type="caution">
    <text evidence="9">The sequence shown here is derived from an EMBL/GenBank/DDBJ whole genome shotgun (WGS) entry which is preliminary data.</text>
</comment>
<gene>
    <name evidence="9" type="ORF">ACFFJ8_10505</name>
</gene>
<protein>
    <submittedName>
        <fullName evidence="9">Carbohydrate ABC transporter permease</fullName>
    </submittedName>
</protein>
<dbReference type="PANTHER" id="PTHR30193">
    <property type="entry name" value="ABC TRANSPORTER PERMEASE PROTEIN"/>
    <property type="match status" value="1"/>
</dbReference>
<name>A0ABV6JA83_9BACL</name>
<evidence type="ECO:0000256" key="7">
    <source>
        <dbReference type="RuleBase" id="RU363032"/>
    </source>
</evidence>
<keyword evidence="6 7" id="KW-0472">Membrane</keyword>
<feature type="transmembrane region" description="Helical" evidence="7">
    <location>
        <begin position="108"/>
        <end position="129"/>
    </location>
</feature>
<proteinExistence type="inferred from homology"/>
<evidence type="ECO:0000256" key="4">
    <source>
        <dbReference type="ARBA" id="ARBA00022692"/>
    </source>
</evidence>
<evidence type="ECO:0000256" key="2">
    <source>
        <dbReference type="ARBA" id="ARBA00022448"/>
    </source>
</evidence>
<feature type="transmembrane region" description="Helical" evidence="7">
    <location>
        <begin position="75"/>
        <end position="96"/>
    </location>
</feature>
<dbReference type="PANTHER" id="PTHR30193:SF37">
    <property type="entry name" value="INNER MEMBRANE ABC TRANSPORTER PERMEASE PROTEIN YCJO"/>
    <property type="match status" value="1"/>
</dbReference>
<keyword evidence="10" id="KW-1185">Reference proteome</keyword>
<feature type="transmembrane region" description="Helical" evidence="7">
    <location>
        <begin position="135"/>
        <end position="151"/>
    </location>
</feature>
<accession>A0ABV6JA83</accession>
<evidence type="ECO:0000256" key="1">
    <source>
        <dbReference type="ARBA" id="ARBA00004651"/>
    </source>
</evidence>
<feature type="transmembrane region" description="Helical" evidence="7">
    <location>
        <begin position="261"/>
        <end position="281"/>
    </location>
</feature>
<reference evidence="9 10" key="1">
    <citation type="submission" date="2024-09" db="EMBL/GenBank/DDBJ databases">
        <authorList>
            <person name="Sun Q."/>
            <person name="Mori K."/>
        </authorList>
    </citation>
    <scope>NUCLEOTIDE SEQUENCE [LARGE SCALE GENOMIC DNA]</scope>
    <source>
        <strain evidence="9 10">CCM 4839</strain>
    </source>
</reference>
<evidence type="ECO:0000256" key="5">
    <source>
        <dbReference type="ARBA" id="ARBA00022989"/>
    </source>
</evidence>
<feature type="transmembrane region" description="Helical" evidence="7">
    <location>
        <begin position="158"/>
        <end position="179"/>
    </location>
</feature>
<keyword evidence="5 7" id="KW-1133">Transmembrane helix</keyword>
<comment type="similarity">
    <text evidence="7">Belongs to the binding-protein-dependent transport system permease family.</text>
</comment>
<keyword evidence="2 7" id="KW-0813">Transport</keyword>
<dbReference type="EMBL" id="JBHLVF010000012">
    <property type="protein sequence ID" value="MFC0391795.1"/>
    <property type="molecule type" value="Genomic_DNA"/>
</dbReference>
<dbReference type="PROSITE" id="PS50928">
    <property type="entry name" value="ABC_TM1"/>
    <property type="match status" value="1"/>
</dbReference>
<evidence type="ECO:0000256" key="3">
    <source>
        <dbReference type="ARBA" id="ARBA00022475"/>
    </source>
</evidence>
<feature type="transmembrane region" description="Helical" evidence="7">
    <location>
        <begin position="12"/>
        <end position="39"/>
    </location>
</feature>
<comment type="subcellular location">
    <subcellularLocation>
        <location evidence="1 7">Cell membrane</location>
        <topology evidence="1 7">Multi-pass membrane protein</topology>
    </subcellularLocation>
</comment>
<evidence type="ECO:0000256" key="6">
    <source>
        <dbReference type="ARBA" id="ARBA00023136"/>
    </source>
</evidence>
<dbReference type="Gene3D" id="1.10.3720.10">
    <property type="entry name" value="MetI-like"/>
    <property type="match status" value="1"/>
</dbReference>
<evidence type="ECO:0000313" key="10">
    <source>
        <dbReference type="Proteomes" id="UP001589818"/>
    </source>
</evidence>
<dbReference type="CDD" id="cd06261">
    <property type="entry name" value="TM_PBP2"/>
    <property type="match status" value="1"/>
</dbReference>
<feature type="domain" description="ABC transmembrane type-1" evidence="8">
    <location>
        <begin position="71"/>
        <end position="282"/>
    </location>
</feature>
<dbReference type="InterPro" id="IPR000515">
    <property type="entry name" value="MetI-like"/>
</dbReference>
<feature type="transmembrane region" description="Helical" evidence="7">
    <location>
        <begin position="202"/>
        <end position="226"/>
    </location>
</feature>
<dbReference type="RefSeq" id="WP_204821219.1">
    <property type="nucleotide sequence ID" value="NZ_JANHOF010000011.1"/>
</dbReference>